<accession>A0ACC0EPC7</accession>
<protein>
    <submittedName>
        <fullName evidence="1">Uncharacterized protein</fullName>
    </submittedName>
</protein>
<gene>
    <name evidence="1" type="ORF">MJO28_004045</name>
</gene>
<name>A0ACC0EPC7_9BASI</name>
<proteinExistence type="predicted"/>
<dbReference type="Proteomes" id="UP001060170">
    <property type="component" value="Chromosome 4"/>
</dbReference>
<reference evidence="2" key="1">
    <citation type="journal article" date="2018" name="BMC Genomics">
        <title>Genomic insights into host adaptation between the wheat stripe rust pathogen (Puccinia striiformis f. sp. tritici) and the barley stripe rust pathogen (Puccinia striiformis f. sp. hordei).</title>
        <authorList>
            <person name="Xia C."/>
            <person name="Wang M."/>
            <person name="Yin C."/>
            <person name="Cornejo O.E."/>
            <person name="Hulbert S.H."/>
            <person name="Chen X."/>
        </authorList>
    </citation>
    <scope>NUCLEOTIDE SEQUENCE [LARGE SCALE GENOMIC DNA]</scope>
    <source>
        <strain evidence="2">93-210</strain>
    </source>
</reference>
<reference evidence="1 2" key="3">
    <citation type="journal article" date="2022" name="Microbiol. Spectr.">
        <title>Folding features and dynamics of 3D genome architecture in plant fungal pathogens.</title>
        <authorList>
            <person name="Xia C."/>
        </authorList>
    </citation>
    <scope>NUCLEOTIDE SEQUENCE [LARGE SCALE GENOMIC DNA]</scope>
    <source>
        <strain evidence="1 2">93-210</strain>
    </source>
</reference>
<dbReference type="EMBL" id="CM045868">
    <property type="protein sequence ID" value="KAI7956950.1"/>
    <property type="molecule type" value="Genomic_DNA"/>
</dbReference>
<evidence type="ECO:0000313" key="2">
    <source>
        <dbReference type="Proteomes" id="UP001060170"/>
    </source>
</evidence>
<reference evidence="2" key="2">
    <citation type="journal article" date="2018" name="Mol. Plant Microbe Interact.">
        <title>Genome sequence resources for the wheat stripe rust pathogen (Puccinia striiformis f. sp. tritici) and the barley stripe rust pathogen (Puccinia striiformis f. sp. hordei).</title>
        <authorList>
            <person name="Xia C."/>
            <person name="Wang M."/>
            <person name="Yin C."/>
            <person name="Cornejo O.E."/>
            <person name="Hulbert S.H."/>
            <person name="Chen X."/>
        </authorList>
    </citation>
    <scope>NUCLEOTIDE SEQUENCE [LARGE SCALE GENOMIC DNA]</scope>
    <source>
        <strain evidence="2">93-210</strain>
    </source>
</reference>
<comment type="caution">
    <text evidence="1">The sequence shown here is derived from an EMBL/GenBank/DDBJ whole genome shotgun (WGS) entry which is preliminary data.</text>
</comment>
<evidence type="ECO:0000313" key="1">
    <source>
        <dbReference type="EMBL" id="KAI7956950.1"/>
    </source>
</evidence>
<keyword evidence="2" id="KW-1185">Reference proteome</keyword>
<sequence length="1175" mass="135832">MPKKIDWEWEKQFFKKTTDEEGPTTEWICRYCSERVLINWRRHSRLPTHQTRISECDPDLDGTTRGNVSEKSRPSTVNVANDSSDKESNLGFEENVLDQDGLLQEIEDTPMDINVSTEEAPTIDMFEAAKENGPKTSNLGDIDWMDLIPDTLDQILHEEEEEYEHVCQFDEENREDDIENETGESGKDSPWFPFWNKNYLGASLILGFLHKIISRSIYNYIRQILKIVFDLNLPGWEALRRERKKIREICSVSLNEKTLSTGKTCFALSAKEIIKQELLNPLVNQHMEYFPQDSEGQNIFKLSQSQRWLSELSPKTCVQMCTSNNKQYYIFEPVQLRNSVDIVIPIFFYKKHDRTFSKCVRPEISSKSAGSELVLQIDSHLTFNDPRLISFPIEELDLIYPDICLKSGRKLADFCNDCITELDCGIFEQIPLPNPWRTKANKQIIRHVPISLYCDDTSGNVSKQYNKHMLYYFTLSGLPLRLANQEYNCHFLSTSNTAGALELGQQVVPELNEMVREGYDAYNAILEKDVLVMTPVLAFLGDSPMHAEITNTPVPSSSLNPCRFCDLCASSKNNKTTMEYLTRFLQKSPHGTNCPNQLRHWPKMKIDSKKLWDVAKAKKSEKKTDKQSILYGVRDQINRHFAAEIYQLKKQKKKLTKNKEPIPQNMKCDIPQHILDIEKNNPDDLFNPFLELEGFDGLKHTPVEILHVFLLGMVKYLFRDFMSHLKPDEKQELVGLWRSFNTDSLNIPSLKPMGLVQYSSSLVGKDFKTIIQAAPFLFFRFMSPLKRDIWQSLCHLAPLVFETHIDDMESFQTELKNHIDIFLYHITQCSAQWINKPKFHMLLHLPASIRRYGPASLFATEKFESYNGILRNVSVHSNRQSPGRDIAITFSNYNSFRHIFSGGLLYDQKKKQFFKPTSHVTDIFTLNANIQISFGYNHLTVSKKESYPSPKKKAVLKTDSRDAPEDLRQHYRYHSIQQICELDLNQKQVLKKGSFVLFNLPLAQQPERPTVGKIDSIWCVQKPQHQSRYLLHLTILKKKGVNDWYQMQEFKVTSKSLFVNTTAVASTLNFQHNCHNGNCTLTKTKTVRIERIDSVVKALEVTHGNRLDYILNTCSLHAINFHQKTAKLEFRTIEPLEWLNAMHEGLAIWKSNKKKGKTVIPITSAISRVDPSFLV</sequence>
<organism evidence="1 2">
    <name type="scientific">Puccinia striiformis f. sp. tritici</name>
    <dbReference type="NCBI Taxonomy" id="168172"/>
    <lineage>
        <taxon>Eukaryota</taxon>
        <taxon>Fungi</taxon>
        <taxon>Dikarya</taxon>
        <taxon>Basidiomycota</taxon>
        <taxon>Pucciniomycotina</taxon>
        <taxon>Pucciniomycetes</taxon>
        <taxon>Pucciniales</taxon>
        <taxon>Pucciniaceae</taxon>
        <taxon>Puccinia</taxon>
    </lineage>
</organism>